<reference evidence="1 2" key="1">
    <citation type="submission" date="2017-10" db="EMBL/GenBank/DDBJ databases">
        <title>The draft genome sequence of Lewinella nigricans NBRC 102662.</title>
        <authorList>
            <person name="Wang K."/>
        </authorList>
    </citation>
    <scope>NUCLEOTIDE SEQUENCE [LARGE SCALE GENOMIC DNA]</scope>
    <source>
        <strain evidence="1 2">NBRC 102662</strain>
    </source>
</reference>
<gene>
    <name evidence="1" type="ORF">CRP01_27740</name>
</gene>
<protein>
    <recommendedName>
        <fullName evidence="3">Transglutaminase-like domain-containing protein</fullName>
    </recommendedName>
</protein>
<accession>A0A2D0N468</accession>
<sequence length="181" mass="20626">MRRKTLWKGLLISLLLLVLFRGVLYRAFIQYQIVGTREFSEITDEALAKDIRRRTAGKELNTKEILEVSRRLTDRSLTFTTGESSNETNAVYRAGAANCIGYAALYAATVSFIAEDQGVPLLARQVVGKLELLGWDLHAVFGNHPFFRDHDFVEIRGAQSDEYYYVDPTVSDYLGIRFVRH</sequence>
<keyword evidence="2" id="KW-1185">Reference proteome</keyword>
<dbReference type="Proteomes" id="UP000223913">
    <property type="component" value="Unassembled WGS sequence"/>
</dbReference>
<organism evidence="1 2">
    <name type="scientific">Flavilitoribacter nigricans (strain ATCC 23147 / DSM 23189 / NBRC 102662 / NCIMB 1420 / SS-2)</name>
    <name type="common">Lewinella nigricans</name>
    <dbReference type="NCBI Taxonomy" id="1122177"/>
    <lineage>
        <taxon>Bacteria</taxon>
        <taxon>Pseudomonadati</taxon>
        <taxon>Bacteroidota</taxon>
        <taxon>Saprospiria</taxon>
        <taxon>Saprospirales</taxon>
        <taxon>Lewinellaceae</taxon>
        <taxon>Flavilitoribacter</taxon>
    </lineage>
</organism>
<comment type="caution">
    <text evidence="1">The sequence shown here is derived from an EMBL/GenBank/DDBJ whole genome shotgun (WGS) entry which is preliminary data.</text>
</comment>
<dbReference type="EMBL" id="PDUD01000033">
    <property type="protein sequence ID" value="PHN03190.1"/>
    <property type="molecule type" value="Genomic_DNA"/>
</dbReference>
<evidence type="ECO:0008006" key="3">
    <source>
        <dbReference type="Google" id="ProtNLM"/>
    </source>
</evidence>
<dbReference type="AlphaFoldDB" id="A0A2D0N468"/>
<dbReference type="RefSeq" id="WP_099153318.1">
    <property type="nucleotide sequence ID" value="NZ_PDUD01000033.1"/>
</dbReference>
<dbReference type="OrthoDB" id="996585at2"/>
<proteinExistence type="predicted"/>
<evidence type="ECO:0000313" key="1">
    <source>
        <dbReference type="EMBL" id="PHN03190.1"/>
    </source>
</evidence>
<evidence type="ECO:0000313" key="2">
    <source>
        <dbReference type="Proteomes" id="UP000223913"/>
    </source>
</evidence>
<name>A0A2D0N468_FLAN2</name>